<evidence type="ECO:0000313" key="2">
    <source>
        <dbReference type="EMBL" id="RIB21441.1"/>
    </source>
</evidence>
<dbReference type="Gene3D" id="3.80.10.10">
    <property type="entry name" value="Ribonuclease Inhibitor"/>
    <property type="match status" value="1"/>
</dbReference>
<proteinExistence type="predicted"/>
<dbReference type="EMBL" id="QKWP01004409">
    <property type="protein sequence ID" value="RIB00355.1"/>
    <property type="molecule type" value="Genomic_DNA"/>
</dbReference>
<comment type="caution">
    <text evidence="2">The sequence shown here is derived from an EMBL/GenBank/DDBJ whole genome shotgun (WGS) entry which is preliminary data.</text>
</comment>
<dbReference type="AlphaFoldDB" id="A0A397VI12"/>
<dbReference type="EMBL" id="QKWP01000361">
    <property type="protein sequence ID" value="RIB21441.1"/>
    <property type="molecule type" value="Genomic_DNA"/>
</dbReference>
<gene>
    <name evidence="2" type="ORF">C2G38_2176650</name>
    <name evidence="1" type="ORF">C2G38_2234603</name>
</gene>
<dbReference type="Proteomes" id="UP000266673">
    <property type="component" value="Unassembled WGS sequence"/>
</dbReference>
<name>A0A397VI12_9GLOM</name>
<dbReference type="SUPFAM" id="SSF52047">
    <property type="entry name" value="RNI-like"/>
    <property type="match status" value="1"/>
</dbReference>
<dbReference type="OrthoDB" id="120976at2759"/>
<sequence>MFDPLVNEVTRRKTFFVYIHKPALRKSTSKVKLWLRLLHEHHVRNLDPYGQKEEREVLADVCARTLHCHFLNLEDRSKRSKASRRSRLLWILATIRSKVVEALADALCKNTASTFLKFSKNNLGSEGETDALCINIALTSLNLCQKTLGSEEGKALADALCNFARLP</sequence>
<reference evidence="2 3" key="1">
    <citation type="submission" date="2018-06" db="EMBL/GenBank/DDBJ databases">
        <title>Comparative genomics reveals the genomic features of Rhizophagus irregularis, R. cerebriforme, R. diaphanum and Gigaspora rosea, and their symbiotic lifestyle signature.</title>
        <authorList>
            <person name="Morin E."/>
            <person name="San Clemente H."/>
            <person name="Chen E.C.H."/>
            <person name="De La Providencia I."/>
            <person name="Hainaut M."/>
            <person name="Kuo A."/>
            <person name="Kohler A."/>
            <person name="Murat C."/>
            <person name="Tang N."/>
            <person name="Roy S."/>
            <person name="Loubradou J."/>
            <person name="Henrissat B."/>
            <person name="Grigoriev I.V."/>
            <person name="Corradi N."/>
            <person name="Roux C."/>
            <person name="Martin F.M."/>
        </authorList>
    </citation>
    <scope>NUCLEOTIDE SEQUENCE [LARGE SCALE GENOMIC DNA]</scope>
    <source>
        <strain evidence="2 3">DAOM 194757</strain>
    </source>
</reference>
<accession>A0A397VI12</accession>
<keyword evidence="3" id="KW-1185">Reference proteome</keyword>
<evidence type="ECO:0000313" key="1">
    <source>
        <dbReference type="EMBL" id="RIB00355.1"/>
    </source>
</evidence>
<protein>
    <submittedName>
        <fullName evidence="2">Uncharacterized protein</fullName>
    </submittedName>
</protein>
<dbReference type="InterPro" id="IPR032675">
    <property type="entry name" value="LRR_dom_sf"/>
</dbReference>
<organism evidence="2 3">
    <name type="scientific">Gigaspora rosea</name>
    <dbReference type="NCBI Taxonomy" id="44941"/>
    <lineage>
        <taxon>Eukaryota</taxon>
        <taxon>Fungi</taxon>
        <taxon>Fungi incertae sedis</taxon>
        <taxon>Mucoromycota</taxon>
        <taxon>Glomeromycotina</taxon>
        <taxon>Glomeromycetes</taxon>
        <taxon>Diversisporales</taxon>
        <taxon>Gigasporaceae</taxon>
        <taxon>Gigaspora</taxon>
    </lineage>
</organism>
<evidence type="ECO:0000313" key="3">
    <source>
        <dbReference type="Proteomes" id="UP000266673"/>
    </source>
</evidence>